<sequence length="255" mass="27964">PKNARPYGAGTHVSPTTTFKLPTPVNKKRHPTTTATTTKSTTRQRAVSLPQPQPYMVDGEHLSPVQLFEKWSGGAGKSARVHYNPRWSSFKYNTEKRPLAFCNPTINRQEASVSDDRIRTFTVDGRGKLIDKVDDLEPGLSSKADDSGCGGSSSPDPSPNVMRYKIWVAGAPEVGKTSLINQFANCELSNVLGRGDSLEDETGRIVNILINGTEIELSFVEQDIEESSLPRENGNEFIFSTQRAKLPPHLIAPDA</sequence>
<dbReference type="WBParaSite" id="nRc.2.0.1.t24166-RA">
    <property type="protein sequence ID" value="nRc.2.0.1.t24166-RA"/>
    <property type="gene ID" value="nRc.2.0.1.g24166"/>
</dbReference>
<protein>
    <submittedName>
        <fullName evidence="3">Uncharacterized protein</fullName>
    </submittedName>
</protein>
<feature type="region of interest" description="Disordered" evidence="1">
    <location>
        <begin position="135"/>
        <end position="157"/>
    </location>
</feature>
<dbReference type="SUPFAM" id="SSF52540">
    <property type="entry name" value="P-loop containing nucleoside triphosphate hydrolases"/>
    <property type="match status" value="1"/>
</dbReference>
<proteinExistence type="predicted"/>
<evidence type="ECO:0000313" key="2">
    <source>
        <dbReference type="Proteomes" id="UP000887565"/>
    </source>
</evidence>
<accession>A0A915JF26</accession>
<evidence type="ECO:0000313" key="3">
    <source>
        <dbReference type="WBParaSite" id="nRc.2.0.1.t24166-RA"/>
    </source>
</evidence>
<evidence type="ECO:0000256" key="1">
    <source>
        <dbReference type="SAM" id="MobiDB-lite"/>
    </source>
</evidence>
<feature type="compositionally biased region" description="Low complexity" evidence="1">
    <location>
        <begin position="32"/>
        <end position="41"/>
    </location>
</feature>
<dbReference type="Gene3D" id="3.40.50.300">
    <property type="entry name" value="P-loop containing nucleotide triphosphate hydrolases"/>
    <property type="match status" value="1"/>
</dbReference>
<dbReference type="Proteomes" id="UP000887565">
    <property type="component" value="Unplaced"/>
</dbReference>
<reference evidence="3" key="1">
    <citation type="submission" date="2022-11" db="UniProtKB">
        <authorList>
            <consortium name="WormBaseParasite"/>
        </authorList>
    </citation>
    <scope>IDENTIFICATION</scope>
</reference>
<dbReference type="InterPro" id="IPR027417">
    <property type="entry name" value="P-loop_NTPase"/>
</dbReference>
<dbReference type="AlphaFoldDB" id="A0A915JF26"/>
<organism evidence="2 3">
    <name type="scientific">Romanomermis culicivorax</name>
    <name type="common">Nematode worm</name>
    <dbReference type="NCBI Taxonomy" id="13658"/>
    <lineage>
        <taxon>Eukaryota</taxon>
        <taxon>Metazoa</taxon>
        <taxon>Ecdysozoa</taxon>
        <taxon>Nematoda</taxon>
        <taxon>Enoplea</taxon>
        <taxon>Dorylaimia</taxon>
        <taxon>Mermithida</taxon>
        <taxon>Mermithoidea</taxon>
        <taxon>Mermithidae</taxon>
        <taxon>Romanomermis</taxon>
    </lineage>
</organism>
<feature type="region of interest" description="Disordered" evidence="1">
    <location>
        <begin position="1"/>
        <end position="46"/>
    </location>
</feature>
<name>A0A915JF26_ROMCU</name>
<keyword evidence="2" id="KW-1185">Reference proteome</keyword>